<evidence type="ECO:0000313" key="1">
    <source>
        <dbReference type="EMBL" id="MAA14687.1"/>
    </source>
</evidence>
<organism evidence="1">
    <name type="scientific">Rhipicephalus zambeziensis</name>
    <dbReference type="NCBI Taxonomy" id="60191"/>
    <lineage>
        <taxon>Eukaryota</taxon>
        <taxon>Metazoa</taxon>
        <taxon>Ecdysozoa</taxon>
        <taxon>Arthropoda</taxon>
        <taxon>Chelicerata</taxon>
        <taxon>Arachnida</taxon>
        <taxon>Acari</taxon>
        <taxon>Parasitiformes</taxon>
        <taxon>Ixodida</taxon>
        <taxon>Ixodoidea</taxon>
        <taxon>Ixodidae</taxon>
        <taxon>Rhipicephalinae</taxon>
        <taxon>Rhipicephalus</taxon>
        <taxon>Rhipicephalus</taxon>
    </lineage>
</organism>
<dbReference type="EMBL" id="GFPF01003541">
    <property type="protein sequence ID" value="MAA14687.1"/>
    <property type="molecule type" value="Transcribed_RNA"/>
</dbReference>
<dbReference type="AlphaFoldDB" id="A0A224YAJ7"/>
<proteinExistence type="predicted"/>
<name>A0A224YAJ7_9ACAR</name>
<protein>
    <submittedName>
        <fullName evidence="1">Uncharacterized protein</fullName>
    </submittedName>
</protein>
<accession>A0A224YAJ7</accession>
<reference evidence="1" key="1">
    <citation type="journal article" date="2017" name="Parasit. Vectors">
        <title>Sialotranscriptomics of Rhipicephalus zambeziensis reveals intricate expression profiles of secretory proteins and suggests tight temporal transcriptional regulation during blood-feeding.</title>
        <authorList>
            <person name="de Castro M.H."/>
            <person name="de Klerk D."/>
            <person name="Pienaar R."/>
            <person name="Rees D.J.G."/>
            <person name="Mans B.J."/>
        </authorList>
    </citation>
    <scope>NUCLEOTIDE SEQUENCE</scope>
    <source>
        <tissue evidence="1">Salivary glands</tissue>
    </source>
</reference>
<sequence length="107" mass="12197">MHYEIVSFHFLESYAYVHIKLYSHNGPNRDTTVDCVRRHCSSPVPSSVRTERCVKQQRPKSQLGSSGRNAEILLCSVNSAFSCECWLWSNQNLFDVTDHSLMDGSVT</sequence>